<keyword evidence="6" id="KW-0031">Aminopeptidase</keyword>
<feature type="compositionally biased region" description="Basic and acidic residues" evidence="11">
    <location>
        <begin position="507"/>
        <end position="520"/>
    </location>
</feature>
<evidence type="ECO:0000256" key="6">
    <source>
        <dbReference type="ARBA" id="ARBA00022438"/>
    </source>
</evidence>
<feature type="domain" description="Peptidase S33 tripeptidyl aminopeptidase-like C-terminal" evidence="14">
    <location>
        <begin position="376"/>
        <end position="467"/>
    </location>
</feature>
<dbReference type="EC" id="3.4.11.5" evidence="4"/>
<keyword evidence="9 15" id="KW-0378">Hydrolase</keyword>
<reference evidence="15 16" key="1">
    <citation type="submission" date="2019-05" db="EMBL/GenBank/DDBJ databases">
        <title>Microbulbifer harenosus sp. nov., an alginate-degrading bacterium isolated from coastal sand.</title>
        <authorList>
            <person name="Huang H."/>
            <person name="Mo K."/>
            <person name="Bao S."/>
        </authorList>
    </citation>
    <scope>NUCLEOTIDE SEQUENCE [LARGE SCALE GENOMIC DNA]</scope>
    <source>
        <strain evidence="15 16">HB161719</strain>
    </source>
</reference>
<feature type="region of interest" description="Disordered" evidence="11">
    <location>
        <begin position="479"/>
        <end position="520"/>
    </location>
</feature>
<dbReference type="GO" id="GO:0016787">
    <property type="term" value="F:hydrolase activity"/>
    <property type="evidence" value="ECO:0007669"/>
    <property type="project" value="UniProtKB-KW"/>
</dbReference>
<evidence type="ECO:0000256" key="2">
    <source>
        <dbReference type="ARBA" id="ARBA00004496"/>
    </source>
</evidence>
<name>A0ABY2UE16_9GAMM</name>
<comment type="subcellular location">
    <subcellularLocation>
        <location evidence="2">Cytoplasm</location>
    </subcellularLocation>
</comment>
<evidence type="ECO:0000259" key="14">
    <source>
        <dbReference type="Pfam" id="PF08386"/>
    </source>
</evidence>
<evidence type="ECO:0000256" key="12">
    <source>
        <dbReference type="SAM" id="SignalP"/>
    </source>
</evidence>
<keyword evidence="12" id="KW-0732">Signal</keyword>
<dbReference type="InterPro" id="IPR000073">
    <property type="entry name" value="AB_hydrolase_1"/>
</dbReference>
<dbReference type="InterPro" id="IPR005944">
    <property type="entry name" value="Pro_iminopeptidase"/>
</dbReference>
<evidence type="ECO:0000256" key="10">
    <source>
        <dbReference type="ARBA" id="ARBA00029605"/>
    </source>
</evidence>
<keyword evidence="16" id="KW-1185">Reference proteome</keyword>
<dbReference type="Pfam" id="PF08386">
    <property type="entry name" value="Abhydrolase_4"/>
    <property type="match status" value="1"/>
</dbReference>
<dbReference type="PRINTS" id="PR00793">
    <property type="entry name" value="PROAMNOPTASE"/>
</dbReference>
<evidence type="ECO:0000256" key="1">
    <source>
        <dbReference type="ARBA" id="ARBA00001585"/>
    </source>
</evidence>
<feature type="signal peptide" evidence="12">
    <location>
        <begin position="1"/>
        <end position="39"/>
    </location>
</feature>
<evidence type="ECO:0000256" key="11">
    <source>
        <dbReference type="SAM" id="MobiDB-lite"/>
    </source>
</evidence>
<dbReference type="EMBL" id="VANI01000020">
    <property type="protein sequence ID" value="TLM74748.1"/>
    <property type="molecule type" value="Genomic_DNA"/>
</dbReference>
<evidence type="ECO:0000256" key="7">
    <source>
        <dbReference type="ARBA" id="ARBA00022490"/>
    </source>
</evidence>
<dbReference type="PANTHER" id="PTHR43722">
    <property type="entry name" value="PROLINE IMINOPEPTIDASE"/>
    <property type="match status" value="1"/>
</dbReference>
<keyword evidence="8" id="KW-0645">Protease</keyword>
<evidence type="ECO:0000313" key="16">
    <source>
        <dbReference type="Proteomes" id="UP000306791"/>
    </source>
</evidence>
<dbReference type="SUPFAM" id="SSF53474">
    <property type="entry name" value="alpha/beta-Hydrolases"/>
    <property type="match status" value="1"/>
</dbReference>
<evidence type="ECO:0000313" key="15">
    <source>
        <dbReference type="EMBL" id="TLM74748.1"/>
    </source>
</evidence>
<comment type="similarity">
    <text evidence="3">Belongs to the peptidase S33 family.</text>
</comment>
<dbReference type="Proteomes" id="UP000306791">
    <property type="component" value="Unassembled WGS sequence"/>
</dbReference>
<dbReference type="InterPro" id="IPR002410">
    <property type="entry name" value="Peptidase_S33"/>
</dbReference>
<comment type="catalytic activity">
    <reaction evidence="1">
        <text>Release of N-terminal proline from a peptide.</text>
        <dbReference type="EC" id="3.4.11.5"/>
    </reaction>
</comment>
<feature type="domain" description="AB hydrolase-1" evidence="13">
    <location>
        <begin position="91"/>
        <end position="221"/>
    </location>
</feature>
<proteinExistence type="inferred from homology"/>
<evidence type="ECO:0000256" key="8">
    <source>
        <dbReference type="ARBA" id="ARBA00022670"/>
    </source>
</evidence>
<dbReference type="InterPro" id="IPR013595">
    <property type="entry name" value="Pept_S33_TAP-like_C"/>
</dbReference>
<protein>
    <recommendedName>
        <fullName evidence="5">Proline iminopeptidase</fullName>
        <ecNumber evidence="4">3.4.11.5</ecNumber>
    </recommendedName>
    <alternativeName>
        <fullName evidence="10">Prolyl aminopeptidase</fullName>
    </alternativeName>
</protein>
<keyword evidence="7" id="KW-0963">Cytoplasm</keyword>
<accession>A0ABY2UE16</accession>
<evidence type="ECO:0000256" key="3">
    <source>
        <dbReference type="ARBA" id="ARBA00010088"/>
    </source>
</evidence>
<comment type="caution">
    <text evidence="15">The sequence shown here is derived from an EMBL/GenBank/DDBJ whole genome shotgun (WGS) entry which is preliminary data.</text>
</comment>
<dbReference type="RefSeq" id="WP_138236958.1">
    <property type="nucleotide sequence ID" value="NZ_CP185860.1"/>
</dbReference>
<sequence length="520" mass="55304">MTDNRVKKERALSGRKRSATRLLTGAAVLVVATSLGAQAEPAASAGPAAETCYADGWSESLRCYRIPVSADGEVALSVLVAPAVNGGQREPLYLLAGGPGQAASDLARLLNPLRKLNRGRDIVMVDRRGGGRSDAFDCGLGAETPASIERFVGKLATCYQASGERPLTINSRQTVDDLETVRKALGHSQISLWGGSWGTRTALLYQQWYPESLQSLVLDGVAPIGTKVFLAASAAESALVELQQACSDDPMCAGFGDWRAQLDTLLASWSEEQARNFPDPLTGKTVDEPIEAWMLAGAVRTALYDPGAAAQLPFAVAQASRGNYAPLSGIVGLFAEMEGAMPMGLTFSVACAEEMNRISAEEIASDAAGTFIGDGFIRVFREGCKVWPVPALPYEAPQPRHHPVLLISGSADPITPPKYADEQLAYLDHKQHLMVRGGGHINSARGCVPDLILEFLDQPQVPLDQECLADIQRPPFTAGNYGPALLPRVPEADSRLAEEQQSGSESAGREVAREVEGGSP</sequence>
<dbReference type="PANTHER" id="PTHR43722:SF1">
    <property type="entry name" value="PROLINE IMINOPEPTIDASE"/>
    <property type="match status" value="1"/>
</dbReference>
<evidence type="ECO:0000256" key="9">
    <source>
        <dbReference type="ARBA" id="ARBA00022801"/>
    </source>
</evidence>
<feature type="chain" id="PRO_5046406762" description="Proline iminopeptidase" evidence="12">
    <location>
        <begin position="40"/>
        <end position="520"/>
    </location>
</feature>
<evidence type="ECO:0000256" key="4">
    <source>
        <dbReference type="ARBA" id="ARBA00012568"/>
    </source>
</evidence>
<dbReference type="InterPro" id="IPR029058">
    <property type="entry name" value="AB_hydrolase_fold"/>
</dbReference>
<gene>
    <name evidence="15" type="ORF">FDY93_17070</name>
</gene>
<organism evidence="15 16">
    <name type="scientific">Microbulbifer harenosus</name>
    <dbReference type="NCBI Taxonomy" id="2576840"/>
    <lineage>
        <taxon>Bacteria</taxon>
        <taxon>Pseudomonadati</taxon>
        <taxon>Pseudomonadota</taxon>
        <taxon>Gammaproteobacteria</taxon>
        <taxon>Cellvibrionales</taxon>
        <taxon>Microbulbiferaceae</taxon>
        <taxon>Microbulbifer</taxon>
    </lineage>
</organism>
<evidence type="ECO:0000256" key="5">
    <source>
        <dbReference type="ARBA" id="ARBA00021843"/>
    </source>
</evidence>
<evidence type="ECO:0000259" key="13">
    <source>
        <dbReference type="Pfam" id="PF00561"/>
    </source>
</evidence>
<dbReference type="Pfam" id="PF00561">
    <property type="entry name" value="Abhydrolase_1"/>
    <property type="match status" value="1"/>
</dbReference>
<dbReference type="Gene3D" id="3.40.50.1820">
    <property type="entry name" value="alpha/beta hydrolase"/>
    <property type="match status" value="1"/>
</dbReference>